<comment type="subcellular location">
    <subcellularLocation>
        <location evidence="1">Cell membrane</location>
        <topology evidence="1">Multi-pass membrane protein</topology>
    </subcellularLocation>
</comment>
<protein>
    <submittedName>
        <fullName evidence="7">Oligosaccharide flippase family protein</fullName>
    </submittedName>
</protein>
<dbReference type="EMBL" id="JAAYQL010000077">
    <property type="protein sequence ID" value="NLK33680.1"/>
    <property type="molecule type" value="Genomic_DNA"/>
</dbReference>
<feature type="transmembrane region" description="Helical" evidence="6">
    <location>
        <begin position="464"/>
        <end position="481"/>
    </location>
</feature>
<reference evidence="7 8" key="1">
    <citation type="journal article" date="2020" name="Biotechnol. Biofuels">
        <title>New insights from the biogas microbiome by comprehensive genome-resolved metagenomics of nearly 1600 species originating from multiple anaerobic digesters.</title>
        <authorList>
            <person name="Campanaro S."/>
            <person name="Treu L."/>
            <person name="Rodriguez-R L.M."/>
            <person name="Kovalovszki A."/>
            <person name="Ziels R.M."/>
            <person name="Maus I."/>
            <person name="Zhu X."/>
            <person name="Kougias P.G."/>
            <person name="Basile A."/>
            <person name="Luo G."/>
            <person name="Schluter A."/>
            <person name="Konstantinidis K.T."/>
            <person name="Angelidaki I."/>
        </authorList>
    </citation>
    <scope>NUCLEOTIDE SEQUENCE [LARGE SCALE GENOMIC DNA]</scope>
    <source>
        <strain evidence="7">AS22ysBPME_46</strain>
    </source>
</reference>
<comment type="caution">
    <text evidence="7">The sequence shown here is derived from an EMBL/GenBank/DDBJ whole genome shotgun (WGS) entry which is preliminary data.</text>
</comment>
<name>A0A7K4AYL4_9EURY</name>
<dbReference type="InterPro" id="IPR050833">
    <property type="entry name" value="Poly_Biosynth_Transport"/>
</dbReference>
<feature type="transmembrane region" description="Helical" evidence="6">
    <location>
        <begin position="161"/>
        <end position="181"/>
    </location>
</feature>
<evidence type="ECO:0000256" key="3">
    <source>
        <dbReference type="ARBA" id="ARBA00022692"/>
    </source>
</evidence>
<dbReference type="Pfam" id="PF13440">
    <property type="entry name" value="Polysacc_synt_3"/>
    <property type="match status" value="1"/>
</dbReference>
<feature type="transmembrane region" description="Helical" evidence="6">
    <location>
        <begin position="351"/>
        <end position="371"/>
    </location>
</feature>
<sequence length="502" mass="56442">MDEVIEKKKRLSKDVKITGFISDVLTLVGGTAFAQILTILSAPVLTRLYKPEDFGIWALYISITSIISIIACMRYEYSIMLPESNEEAVNLLGLSFLAALIISGLTIPFIWYFKESIVNILNSPQIGSYLWLVPPFIFVNGLFLALNNWNSRTKLFKRLSISRICSSVSTLAAQIGMGLTVNTPSAGGLIGGSIAGQYVATFVLGCQIWRDDKKLIKKSIRWEKICEGFKRYRSFPLIDSWSALMNIISWQLPTFLLAAFFTPAVVGFYSLGFRLLQLPMSFIGSSISQVFFQRASKAKSEGTLDYLVESVFRLLVIIGMFPMLIITIIGSDIFTLIFGNDWTEAGVYAQILSLWAFIWLISSPLSTIYIVMEKQQFGFQYSFFNLITRILSLYIGGLLGNARLALILFSISGILVYSYLCLKMLFYSGIENSKVIKILYSNFCLFIPVGIILIALKIAQVNHIIIVLCSCIAIIIYYIYIMNTDMQLKQIISQFIPSRIIN</sequence>
<dbReference type="AlphaFoldDB" id="A0A7K4AYL4"/>
<evidence type="ECO:0000256" key="6">
    <source>
        <dbReference type="SAM" id="Phobius"/>
    </source>
</evidence>
<keyword evidence="4 6" id="KW-1133">Transmembrane helix</keyword>
<feature type="transmembrane region" description="Helical" evidence="6">
    <location>
        <begin position="406"/>
        <end position="426"/>
    </location>
</feature>
<feature type="transmembrane region" description="Helical" evidence="6">
    <location>
        <begin position="312"/>
        <end position="339"/>
    </location>
</feature>
<evidence type="ECO:0000313" key="7">
    <source>
        <dbReference type="EMBL" id="NLK33680.1"/>
    </source>
</evidence>
<feature type="transmembrane region" description="Helical" evidence="6">
    <location>
        <begin position="128"/>
        <end position="149"/>
    </location>
</feature>
<evidence type="ECO:0000256" key="2">
    <source>
        <dbReference type="ARBA" id="ARBA00022475"/>
    </source>
</evidence>
<feature type="transmembrane region" description="Helical" evidence="6">
    <location>
        <begin position="275"/>
        <end position="292"/>
    </location>
</feature>
<feature type="transmembrane region" description="Helical" evidence="6">
    <location>
        <begin position="20"/>
        <end position="42"/>
    </location>
</feature>
<keyword evidence="5 6" id="KW-0472">Membrane</keyword>
<dbReference type="GO" id="GO:0005886">
    <property type="term" value="C:plasma membrane"/>
    <property type="evidence" value="ECO:0007669"/>
    <property type="project" value="UniProtKB-SubCell"/>
</dbReference>
<evidence type="ECO:0000256" key="4">
    <source>
        <dbReference type="ARBA" id="ARBA00022989"/>
    </source>
</evidence>
<feature type="transmembrane region" description="Helical" evidence="6">
    <location>
        <begin position="383"/>
        <end position="400"/>
    </location>
</feature>
<evidence type="ECO:0000256" key="5">
    <source>
        <dbReference type="ARBA" id="ARBA00023136"/>
    </source>
</evidence>
<feature type="transmembrane region" description="Helical" evidence="6">
    <location>
        <begin position="89"/>
        <end position="113"/>
    </location>
</feature>
<feature type="transmembrane region" description="Helical" evidence="6">
    <location>
        <begin position="187"/>
        <end position="209"/>
    </location>
</feature>
<evidence type="ECO:0000256" key="1">
    <source>
        <dbReference type="ARBA" id="ARBA00004651"/>
    </source>
</evidence>
<keyword evidence="3 6" id="KW-0812">Transmembrane</keyword>
<feature type="transmembrane region" description="Helical" evidence="6">
    <location>
        <begin position="438"/>
        <end position="458"/>
    </location>
</feature>
<feature type="transmembrane region" description="Helical" evidence="6">
    <location>
        <begin position="243"/>
        <end position="269"/>
    </location>
</feature>
<evidence type="ECO:0000313" key="8">
    <source>
        <dbReference type="Proteomes" id="UP000585579"/>
    </source>
</evidence>
<dbReference type="PANTHER" id="PTHR30250:SF28">
    <property type="entry name" value="POLYSACCHARIDE BIOSYNTHESIS PROTEIN"/>
    <property type="match status" value="1"/>
</dbReference>
<feature type="transmembrane region" description="Helical" evidence="6">
    <location>
        <begin position="54"/>
        <end position="77"/>
    </location>
</feature>
<organism evidence="7 8">
    <name type="scientific">Methanosarcina flavescens</name>
    <dbReference type="NCBI Taxonomy" id="1715806"/>
    <lineage>
        <taxon>Archaea</taxon>
        <taxon>Methanobacteriati</taxon>
        <taxon>Methanobacteriota</taxon>
        <taxon>Stenosarchaea group</taxon>
        <taxon>Methanomicrobia</taxon>
        <taxon>Methanosarcinales</taxon>
        <taxon>Methanosarcinaceae</taxon>
        <taxon>Methanosarcina</taxon>
    </lineage>
</organism>
<dbReference type="Proteomes" id="UP000585579">
    <property type="component" value="Unassembled WGS sequence"/>
</dbReference>
<keyword evidence="2" id="KW-1003">Cell membrane</keyword>
<proteinExistence type="predicted"/>
<gene>
    <name evidence="7" type="ORF">GX302_12925</name>
</gene>
<dbReference type="PANTHER" id="PTHR30250">
    <property type="entry name" value="PST FAMILY PREDICTED COLANIC ACID TRANSPORTER"/>
    <property type="match status" value="1"/>
</dbReference>
<accession>A0A7K4AYL4</accession>